<dbReference type="CDD" id="cd01189">
    <property type="entry name" value="INT_ICEBs1_C_like"/>
    <property type="match status" value="1"/>
</dbReference>
<evidence type="ECO:0000256" key="3">
    <source>
        <dbReference type="ARBA" id="ARBA00023172"/>
    </source>
</evidence>
<organism evidence="5 6">
    <name type="scientific">Tunturiibacter lichenicola</name>
    <dbReference type="NCBI Taxonomy" id="2051959"/>
    <lineage>
        <taxon>Bacteria</taxon>
        <taxon>Pseudomonadati</taxon>
        <taxon>Acidobacteriota</taxon>
        <taxon>Terriglobia</taxon>
        <taxon>Terriglobales</taxon>
        <taxon>Acidobacteriaceae</taxon>
        <taxon>Tunturiibacter</taxon>
    </lineage>
</organism>
<dbReference type="PANTHER" id="PTHR30349:SF64">
    <property type="entry name" value="PROPHAGE INTEGRASE INTD-RELATED"/>
    <property type="match status" value="1"/>
</dbReference>
<feature type="domain" description="Tyr recombinase" evidence="4">
    <location>
        <begin position="182"/>
        <end position="377"/>
    </location>
</feature>
<dbReference type="InterPro" id="IPR010998">
    <property type="entry name" value="Integrase_recombinase_N"/>
</dbReference>
<gene>
    <name evidence="5" type="ORF">HDF12_002846</name>
</gene>
<dbReference type="AlphaFoldDB" id="A0A7Y9NND9"/>
<dbReference type="PROSITE" id="PS51898">
    <property type="entry name" value="TYR_RECOMBINASE"/>
    <property type="match status" value="1"/>
</dbReference>
<dbReference type="InterPro" id="IPR050090">
    <property type="entry name" value="Tyrosine_recombinase_XerCD"/>
</dbReference>
<keyword evidence="3" id="KW-0233">DNA recombination</keyword>
<dbReference type="Pfam" id="PF00589">
    <property type="entry name" value="Phage_integrase"/>
    <property type="match status" value="1"/>
</dbReference>
<dbReference type="Gene3D" id="1.10.150.130">
    <property type="match status" value="1"/>
</dbReference>
<accession>A0A7Y9NND9</accession>
<dbReference type="EMBL" id="JACCCV010000002">
    <property type="protein sequence ID" value="NYF52447.1"/>
    <property type="molecule type" value="Genomic_DNA"/>
</dbReference>
<dbReference type="PANTHER" id="PTHR30349">
    <property type="entry name" value="PHAGE INTEGRASE-RELATED"/>
    <property type="match status" value="1"/>
</dbReference>
<dbReference type="InterPro" id="IPR002104">
    <property type="entry name" value="Integrase_catalytic"/>
</dbReference>
<dbReference type="Proteomes" id="UP000534186">
    <property type="component" value="Unassembled WGS sequence"/>
</dbReference>
<evidence type="ECO:0000259" key="4">
    <source>
        <dbReference type="PROSITE" id="PS51898"/>
    </source>
</evidence>
<dbReference type="InterPro" id="IPR013762">
    <property type="entry name" value="Integrase-like_cat_sf"/>
</dbReference>
<dbReference type="GO" id="GO:0015074">
    <property type="term" value="P:DNA integration"/>
    <property type="evidence" value="ECO:0007669"/>
    <property type="project" value="InterPro"/>
</dbReference>
<reference evidence="5 6" key="1">
    <citation type="submission" date="2020-07" db="EMBL/GenBank/DDBJ databases">
        <title>Genomic Encyclopedia of Type Strains, Phase IV (KMG-V): Genome sequencing to study the core and pangenomes of soil and plant-associated prokaryotes.</title>
        <authorList>
            <person name="Whitman W."/>
        </authorList>
    </citation>
    <scope>NUCLEOTIDE SEQUENCE [LARGE SCALE GENOMIC DNA]</scope>
    <source>
        <strain evidence="5 6">M8UP30</strain>
    </source>
</reference>
<protein>
    <submittedName>
        <fullName evidence="5">Integrase</fullName>
    </submittedName>
</protein>
<dbReference type="InterPro" id="IPR011010">
    <property type="entry name" value="DNA_brk_join_enz"/>
</dbReference>
<comment type="caution">
    <text evidence="5">The sequence shown here is derived from an EMBL/GenBank/DDBJ whole genome shotgun (WGS) entry which is preliminary data.</text>
</comment>
<evidence type="ECO:0000256" key="1">
    <source>
        <dbReference type="ARBA" id="ARBA00008857"/>
    </source>
</evidence>
<proteinExistence type="inferred from homology"/>
<comment type="similarity">
    <text evidence="1">Belongs to the 'phage' integrase family.</text>
</comment>
<evidence type="ECO:0000256" key="2">
    <source>
        <dbReference type="ARBA" id="ARBA00023125"/>
    </source>
</evidence>
<evidence type="ECO:0000313" key="6">
    <source>
        <dbReference type="Proteomes" id="UP000534186"/>
    </source>
</evidence>
<name>A0A7Y9NND9_9BACT</name>
<sequence length="391" mass="44155">MAYQEGSIRKVKRLAGDTWMLRFRTDAPDGTRKERTLPIGLVSLFPKQRDARREAQRLGLLTKINTEAEIGRIRFDSLASFYLEVDFSADAVRPKSANTIPIVKHYVMDYLVPRWGNDIAEDIKPFDIQKWLLSLHKDNGLAWTTVSKIRGIMHRTYKVGILHERVSKNPLLPVETRSKSNYRAIVITPAQTLAILEKLINPLHYALTLTCAATALRASEILALRWDDVLWIEGRIRISKRWAKGADGETKTEASDGYVPMHPLLSQHLHDWHRLSPHAKGKDFVFPSLTAEGKVPLNACSFVKDHLRVAAKASGVQIADGQRFGLHNLRHSLSNWLVNKGKVEPKTVQGLLRHSKIQTTLDLYTQEDSDETRAAQGAFLNAVGLQDRAIQ</sequence>
<dbReference type="GO" id="GO:0006310">
    <property type="term" value="P:DNA recombination"/>
    <property type="evidence" value="ECO:0007669"/>
    <property type="project" value="UniProtKB-KW"/>
</dbReference>
<dbReference type="Gene3D" id="1.10.443.10">
    <property type="entry name" value="Intergrase catalytic core"/>
    <property type="match status" value="1"/>
</dbReference>
<dbReference type="SUPFAM" id="SSF56349">
    <property type="entry name" value="DNA breaking-rejoining enzymes"/>
    <property type="match status" value="1"/>
</dbReference>
<keyword evidence="2" id="KW-0238">DNA-binding</keyword>
<dbReference type="GO" id="GO:0003677">
    <property type="term" value="F:DNA binding"/>
    <property type="evidence" value="ECO:0007669"/>
    <property type="project" value="UniProtKB-KW"/>
</dbReference>
<evidence type="ECO:0000313" key="5">
    <source>
        <dbReference type="EMBL" id="NYF52447.1"/>
    </source>
</evidence>